<dbReference type="AlphaFoldDB" id="A0A0R2ATQ0"/>
<feature type="domain" description="DUF5776" evidence="4">
    <location>
        <begin position="708"/>
        <end position="777"/>
    </location>
</feature>
<sequence>MKNNNLKMQKDTNARRLIMGGIVFCSLSLGMFINNSKSYTAFADSMNSSNDNVNRNNNSKNTNVLNTKNNQTNSNNSDSDSSIKNNVTLQRNNENTQSRESNLNNNITIKNQTNKELDDSTDSKNPIYESKIESSKTPLEDLSRHGRSQIVSTSPETDTGSLKPDDTAKDKATINGNWGTAAWNYNNADNTVNIDGGNIDNINNAPWKNNNEINNNVKTIKFNNKVLLPEDSSGMFYNLPNLESIQNMNNIDTSNVKNMGSMFSDSKKLDNIDVSSWNSKNLNNTSYMFFSCNSLSNLNVGGKFGKNTGNVNDMSYMFNGLISMYKISGLEDLNTSSVVNMDHMFNGDYNLQEVDVSNFNTNKVTNMQNMFSYNISLNKLNLSSFDTSSVQNMNDMLSYTLGVLVSDEKGNLFYAPGIQTLMLGSKTTLYPEVSLAEIIPKDVNNASNKYSGKWQYIQNNLPSGPIYSSSSLTNSKFMQPGTYVWQKDNTNINAKDSEIIYGPKMNWNAADNFINATNMYGDPVDLSKISINGNVDNKPGVYNISYNYINAAGENVQKTINVKVLMSKANLNLKNTIITQGSTFNKNDNIIDVYDMYGKKTNNYNITLDGNVDTHKIGQYNLVYNYTDEAGNVISKNALVTVVKSSNTDENSNTDIITPNNINFKVMKKYPKYDELFKYYNVSYAPNSVDFMLDNGQILSEKYYKRVYQQNNVKKIKIIFKKGIYSYRNIHFNENNRARLIKFGTILRVYNIVHLNQDITRYDIGNGEFITTNNSFVEVE</sequence>
<gene>
    <name evidence="5" type="ORF">FD06_GL000795</name>
</gene>
<feature type="region of interest" description="Disordered" evidence="1">
    <location>
        <begin position="50"/>
        <end position="170"/>
    </location>
</feature>
<feature type="domain" description="Pesticidal crystal protein Cry22Aa Ig-like" evidence="3">
    <location>
        <begin position="575"/>
        <end position="640"/>
    </location>
</feature>
<dbReference type="Pfam" id="PF03382">
    <property type="entry name" value="DUF285"/>
    <property type="match status" value="2"/>
</dbReference>
<keyword evidence="6" id="KW-1185">Reference proteome</keyword>
<dbReference type="Pfam" id="PF16403">
    <property type="entry name" value="Bact_surface_Ig-like"/>
    <property type="match status" value="1"/>
</dbReference>
<accession>A0A0R2ATQ0</accession>
<organism evidence="5 6">
    <name type="scientific">Apilactobacillus ozensis DSM 23829 = JCM 17196</name>
    <dbReference type="NCBI Taxonomy" id="1423781"/>
    <lineage>
        <taxon>Bacteria</taxon>
        <taxon>Bacillati</taxon>
        <taxon>Bacillota</taxon>
        <taxon>Bacilli</taxon>
        <taxon>Lactobacillales</taxon>
        <taxon>Lactobacillaceae</taxon>
        <taxon>Apilactobacillus</taxon>
    </lineage>
</organism>
<evidence type="ECO:0000313" key="5">
    <source>
        <dbReference type="EMBL" id="KRM67643.1"/>
    </source>
</evidence>
<dbReference type="InterPro" id="IPR032179">
    <property type="entry name" value="Cry22Aa_Ig-like"/>
</dbReference>
<feature type="compositionally biased region" description="Low complexity" evidence="1">
    <location>
        <begin position="102"/>
        <end position="112"/>
    </location>
</feature>
<dbReference type="OrthoDB" id="370441at2"/>
<protein>
    <submittedName>
        <fullName evidence="5">Uncharacterized protein</fullName>
    </submittedName>
</protein>
<proteinExistence type="predicted"/>
<name>A0A0R2ATQ0_9LACO</name>
<dbReference type="EMBL" id="AYYQ01000036">
    <property type="protein sequence ID" value="KRM67643.1"/>
    <property type="molecule type" value="Genomic_DNA"/>
</dbReference>
<feature type="compositionally biased region" description="Basic and acidic residues" evidence="1">
    <location>
        <begin position="130"/>
        <end position="144"/>
    </location>
</feature>
<feature type="compositionally biased region" description="Polar residues" evidence="1">
    <location>
        <begin position="149"/>
        <end position="160"/>
    </location>
</feature>
<dbReference type="PATRIC" id="fig|1423781.4.peg.824"/>
<evidence type="ECO:0000256" key="1">
    <source>
        <dbReference type="SAM" id="MobiDB-lite"/>
    </source>
</evidence>
<dbReference type="NCBIfam" id="TIGR02167">
    <property type="entry name" value="Liste_lipo_26"/>
    <property type="match status" value="2"/>
</dbReference>
<dbReference type="Pfam" id="PF07523">
    <property type="entry name" value="Big_3"/>
    <property type="match status" value="1"/>
</dbReference>
<evidence type="ECO:0000259" key="4">
    <source>
        <dbReference type="Pfam" id="PF19087"/>
    </source>
</evidence>
<dbReference type="Proteomes" id="UP000052012">
    <property type="component" value="Unassembled WGS sequence"/>
</dbReference>
<dbReference type="InterPro" id="IPR044081">
    <property type="entry name" value="DUF5776"/>
</dbReference>
<evidence type="ECO:0000259" key="3">
    <source>
        <dbReference type="Pfam" id="PF16403"/>
    </source>
</evidence>
<feature type="compositionally biased region" description="Low complexity" evidence="1">
    <location>
        <begin position="50"/>
        <end position="87"/>
    </location>
</feature>
<dbReference type="Gene3D" id="2.60.40.10">
    <property type="entry name" value="Immunoglobulins"/>
    <property type="match status" value="2"/>
</dbReference>
<feature type="compositionally biased region" description="Basic and acidic residues" evidence="1">
    <location>
        <begin position="113"/>
        <end position="122"/>
    </location>
</feature>
<dbReference type="Pfam" id="PF19087">
    <property type="entry name" value="DUF5776"/>
    <property type="match status" value="1"/>
</dbReference>
<dbReference type="RefSeq" id="WP_056967122.1">
    <property type="nucleotide sequence ID" value="NZ_AYYQ01000036.1"/>
</dbReference>
<evidence type="ECO:0000313" key="6">
    <source>
        <dbReference type="Proteomes" id="UP000052012"/>
    </source>
</evidence>
<feature type="compositionally biased region" description="Polar residues" evidence="1">
    <location>
        <begin position="88"/>
        <end position="101"/>
    </location>
</feature>
<reference evidence="5 6" key="1">
    <citation type="journal article" date="2015" name="Genome Announc.">
        <title>Expanding the biotechnology potential of lactobacilli through comparative genomics of 213 strains and associated genera.</title>
        <authorList>
            <person name="Sun Z."/>
            <person name="Harris H.M."/>
            <person name="McCann A."/>
            <person name="Guo C."/>
            <person name="Argimon S."/>
            <person name="Zhang W."/>
            <person name="Yang X."/>
            <person name="Jeffery I.B."/>
            <person name="Cooney J.C."/>
            <person name="Kagawa T.F."/>
            <person name="Liu W."/>
            <person name="Song Y."/>
            <person name="Salvetti E."/>
            <person name="Wrobel A."/>
            <person name="Rasinkangas P."/>
            <person name="Parkhill J."/>
            <person name="Rea M.C."/>
            <person name="O'Sullivan O."/>
            <person name="Ritari J."/>
            <person name="Douillard F.P."/>
            <person name="Paul Ross R."/>
            <person name="Yang R."/>
            <person name="Briner A.E."/>
            <person name="Felis G.E."/>
            <person name="de Vos W.M."/>
            <person name="Barrangou R."/>
            <person name="Klaenhammer T.R."/>
            <person name="Caufield P.W."/>
            <person name="Cui Y."/>
            <person name="Zhang H."/>
            <person name="O'Toole P.W."/>
        </authorList>
    </citation>
    <scope>NUCLEOTIDE SEQUENCE [LARGE SCALE GENOMIC DNA]</scope>
    <source>
        <strain evidence="5 6">DSM 23829</strain>
    </source>
</reference>
<dbReference type="InterPro" id="IPR032675">
    <property type="entry name" value="LRR_dom_sf"/>
</dbReference>
<dbReference type="InterPro" id="IPR013783">
    <property type="entry name" value="Ig-like_fold"/>
</dbReference>
<evidence type="ECO:0000259" key="2">
    <source>
        <dbReference type="Pfam" id="PF07523"/>
    </source>
</evidence>
<feature type="domain" description="Ig-like" evidence="2">
    <location>
        <begin position="492"/>
        <end position="564"/>
    </location>
</feature>
<comment type="caution">
    <text evidence="5">The sequence shown here is derived from an EMBL/GenBank/DDBJ whole genome shotgun (WGS) entry which is preliminary data.</text>
</comment>
<dbReference type="InterPro" id="IPR022038">
    <property type="entry name" value="Ig-like_bact"/>
</dbReference>
<dbReference type="Gene3D" id="3.80.10.10">
    <property type="entry name" value="Ribonuclease Inhibitor"/>
    <property type="match status" value="1"/>
</dbReference>
<dbReference type="InterPro" id="IPR011889">
    <property type="entry name" value="Liste_lipo_26"/>
</dbReference>
<dbReference type="STRING" id="1423781.FD06_GL000795"/>
<dbReference type="InterPro" id="IPR005046">
    <property type="entry name" value="DUF285"/>
</dbReference>